<evidence type="ECO:0008006" key="5">
    <source>
        <dbReference type="Google" id="ProtNLM"/>
    </source>
</evidence>
<feature type="region of interest" description="Disordered" evidence="2">
    <location>
        <begin position="328"/>
        <end position="360"/>
    </location>
</feature>
<dbReference type="Proteomes" id="UP000235145">
    <property type="component" value="Unassembled WGS sequence"/>
</dbReference>
<reference evidence="3 4" key="1">
    <citation type="journal article" date="2017" name="Nat. Commun.">
        <title>Genome assembly with in vitro proximity ligation data and whole-genome triplication in lettuce.</title>
        <authorList>
            <person name="Reyes-Chin-Wo S."/>
            <person name="Wang Z."/>
            <person name="Yang X."/>
            <person name="Kozik A."/>
            <person name="Arikit S."/>
            <person name="Song C."/>
            <person name="Xia L."/>
            <person name="Froenicke L."/>
            <person name="Lavelle D.O."/>
            <person name="Truco M.J."/>
            <person name="Xia R."/>
            <person name="Zhu S."/>
            <person name="Xu C."/>
            <person name="Xu H."/>
            <person name="Xu X."/>
            <person name="Cox K."/>
            <person name="Korf I."/>
            <person name="Meyers B.C."/>
            <person name="Michelmore R.W."/>
        </authorList>
    </citation>
    <scope>NUCLEOTIDE SEQUENCE [LARGE SCALE GENOMIC DNA]</scope>
    <source>
        <strain evidence="4">cv. Salinas</strain>
        <tissue evidence="3">Seedlings</tissue>
    </source>
</reference>
<dbReference type="FunFam" id="1.20.1260.60:FF:000002">
    <property type="entry name" value="Vacuolar protein sorting-associated protein IST1"/>
    <property type="match status" value="1"/>
</dbReference>
<dbReference type="Pfam" id="PF03398">
    <property type="entry name" value="Ist1"/>
    <property type="match status" value="1"/>
</dbReference>
<dbReference type="Gene3D" id="1.20.1260.60">
    <property type="entry name" value="Vacuolar protein sorting-associated protein Ist1"/>
    <property type="match status" value="1"/>
</dbReference>
<protein>
    <recommendedName>
        <fullName evidence="5">Vacuolar protein sorting-associated protein Ist1</fullName>
    </recommendedName>
</protein>
<dbReference type="AlphaFoldDB" id="A0A9R1VNY9"/>
<name>A0A9R1VNY9_LACSA</name>
<dbReference type="PANTHER" id="PTHR12161:SF44">
    <property type="entry name" value="REGULATOR OF VPS4 ACTIVITY IN THE MVB PATHWAY PROTEIN"/>
    <property type="match status" value="1"/>
</dbReference>
<proteinExistence type="inferred from homology"/>
<dbReference type="InterPro" id="IPR005061">
    <property type="entry name" value="Ist1"/>
</dbReference>
<sequence length="437" mass="50250">MSIDMFEFIFGWRKASKCKKLIRKVHCRLSLLKNKRCCIVRQIRNDVAELIKHGHYQSAFNRVDQIYKDECIVNVYDLLTNFCEFISLQLSYIRRNKDCPNDIKEAISTLIFASARCGDIPELLQIRKLFRNRYGERFEATALEFGPGNLVNSEIREKLSITKVPNEVKYKLMEEITTSVLQTGPLAFEFTSELHRQASKGNTNRDHQGIGNNQIAHVDFDHLAGDNDRSITDRFDAESASENSTTDMPEEIVYLDDIEEFQSPLNNGTNGKDQRVFVFRSSVVVPVVESRKNHRFIEFDFEKSEGLRIETKGSRKSRKRSVSSDIECSGYYGKTSQRRRANNENRKRSAMHSPRISSPLSGHENIFVKHIGEVGKCSRAITMPSMRLTKCLEENVVRSNSFPVQPSSPHVHPKLPDYDELAAKFMALKKENLQKQK</sequence>
<dbReference type="GO" id="GO:0008104">
    <property type="term" value="P:intracellular protein localization"/>
    <property type="evidence" value="ECO:0000318"/>
    <property type="project" value="GO_Central"/>
</dbReference>
<organism evidence="3 4">
    <name type="scientific">Lactuca sativa</name>
    <name type="common">Garden lettuce</name>
    <dbReference type="NCBI Taxonomy" id="4236"/>
    <lineage>
        <taxon>Eukaryota</taxon>
        <taxon>Viridiplantae</taxon>
        <taxon>Streptophyta</taxon>
        <taxon>Embryophyta</taxon>
        <taxon>Tracheophyta</taxon>
        <taxon>Spermatophyta</taxon>
        <taxon>Magnoliopsida</taxon>
        <taxon>eudicotyledons</taxon>
        <taxon>Gunneridae</taxon>
        <taxon>Pentapetalae</taxon>
        <taxon>asterids</taxon>
        <taxon>campanulids</taxon>
        <taxon>Asterales</taxon>
        <taxon>Asteraceae</taxon>
        <taxon>Cichorioideae</taxon>
        <taxon>Cichorieae</taxon>
        <taxon>Lactucinae</taxon>
        <taxon>Lactuca</taxon>
    </lineage>
</organism>
<keyword evidence="4" id="KW-1185">Reference proteome</keyword>
<dbReference type="PANTHER" id="PTHR12161">
    <property type="entry name" value="IST1 FAMILY MEMBER"/>
    <property type="match status" value="1"/>
</dbReference>
<dbReference type="GO" id="GO:0015031">
    <property type="term" value="P:protein transport"/>
    <property type="evidence" value="ECO:0007669"/>
    <property type="project" value="InterPro"/>
</dbReference>
<dbReference type="InterPro" id="IPR042277">
    <property type="entry name" value="IST1-like"/>
</dbReference>
<evidence type="ECO:0000313" key="3">
    <source>
        <dbReference type="EMBL" id="KAJ0210937.1"/>
    </source>
</evidence>
<accession>A0A9R1VNY9</accession>
<evidence type="ECO:0000256" key="1">
    <source>
        <dbReference type="ARBA" id="ARBA00005536"/>
    </source>
</evidence>
<dbReference type="OrthoDB" id="29853at2759"/>
<comment type="caution">
    <text evidence="3">The sequence shown here is derived from an EMBL/GenBank/DDBJ whole genome shotgun (WGS) entry which is preliminary data.</text>
</comment>
<dbReference type="EMBL" id="NBSK02000004">
    <property type="protein sequence ID" value="KAJ0210937.1"/>
    <property type="molecule type" value="Genomic_DNA"/>
</dbReference>
<comment type="similarity">
    <text evidence="1">Belongs to the IST1 family.</text>
</comment>
<evidence type="ECO:0000256" key="2">
    <source>
        <dbReference type="SAM" id="MobiDB-lite"/>
    </source>
</evidence>
<evidence type="ECO:0000313" key="4">
    <source>
        <dbReference type="Proteomes" id="UP000235145"/>
    </source>
</evidence>
<gene>
    <name evidence="3" type="ORF">LSAT_V11C400183300</name>
</gene>